<accession>A0A9Q1HLR7</accession>
<dbReference type="EMBL" id="JAIZAY010000001">
    <property type="protein sequence ID" value="KAJ8050083.1"/>
    <property type="molecule type" value="Genomic_DNA"/>
</dbReference>
<dbReference type="AlphaFoldDB" id="A0A9Q1HLR7"/>
<gene>
    <name evidence="1" type="ORF">HOLleu_03145</name>
</gene>
<reference evidence="1" key="1">
    <citation type="submission" date="2021-10" db="EMBL/GenBank/DDBJ databases">
        <title>Tropical sea cucumber genome reveals ecological adaptation and Cuvierian tubules defense mechanism.</title>
        <authorList>
            <person name="Chen T."/>
        </authorList>
    </citation>
    <scope>NUCLEOTIDE SEQUENCE</scope>
    <source>
        <strain evidence="1">Nanhai2018</strain>
        <tissue evidence="1">Muscle</tissue>
    </source>
</reference>
<keyword evidence="2" id="KW-1185">Reference proteome</keyword>
<evidence type="ECO:0000313" key="2">
    <source>
        <dbReference type="Proteomes" id="UP001152320"/>
    </source>
</evidence>
<organism evidence="1 2">
    <name type="scientific">Holothuria leucospilota</name>
    <name type="common">Black long sea cucumber</name>
    <name type="synonym">Mertensiothuria leucospilota</name>
    <dbReference type="NCBI Taxonomy" id="206669"/>
    <lineage>
        <taxon>Eukaryota</taxon>
        <taxon>Metazoa</taxon>
        <taxon>Echinodermata</taxon>
        <taxon>Eleutherozoa</taxon>
        <taxon>Echinozoa</taxon>
        <taxon>Holothuroidea</taxon>
        <taxon>Aspidochirotacea</taxon>
        <taxon>Aspidochirotida</taxon>
        <taxon>Holothuriidae</taxon>
        <taxon>Holothuria</taxon>
    </lineage>
</organism>
<proteinExistence type="predicted"/>
<dbReference type="Proteomes" id="UP001152320">
    <property type="component" value="Chromosome 1"/>
</dbReference>
<name>A0A9Q1HLR7_HOLLE</name>
<sequence length="67" mass="7547">MQIAPPRACDIIVACRVFFYISKDLNEPHLDLQNNREVEHEADEMSFAAADVHGVAVRADIIANFFT</sequence>
<protein>
    <submittedName>
        <fullName evidence="1">Uncharacterized protein</fullName>
    </submittedName>
</protein>
<evidence type="ECO:0000313" key="1">
    <source>
        <dbReference type="EMBL" id="KAJ8050083.1"/>
    </source>
</evidence>
<comment type="caution">
    <text evidence="1">The sequence shown here is derived from an EMBL/GenBank/DDBJ whole genome shotgun (WGS) entry which is preliminary data.</text>
</comment>